<feature type="transmembrane region" description="Helical" evidence="13">
    <location>
        <begin position="6"/>
        <end position="30"/>
    </location>
</feature>
<evidence type="ECO:0000313" key="14">
    <source>
        <dbReference type="Proteomes" id="UP000515159"/>
    </source>
</evidence>
<keyword evidence="3" id="KW-0919">Taste</keyword>
<evidence type="ECO:0000256" key="3">
    <source>
        <dbReference type="ARBA" id="ARBA00022480"/>
    </source>
</evidence>
<dbReference type="CDD" id="cd13950">
    <property type="entry name" value="7tm_TAS2R"/>
    <property type="match status" value="1"/>
</dbReference>
<feature type="transmembrane region" description="Helical" evidence="13">
    <location>
        <begin position="130"/>
        <end position="150"/>
    </location>
</feature>
<keyword evidence="14" id="KW-1185">Reference proteome</keyword>
<keyword evidence="7" id="KW-0297">G-protein coupled receptor</keyword>
<accession>A0A6P8SR18</accession>
<evidence type="ECO:0000256" key="2">
    <source>
        <dbReference type="ARBA" id="ARBA00007376"/>
    </source>
</evidence>
<feature type="transmembrane region" description="Helical" evidence="13">
    <location>
        <begin position="81"/>
        <end position="109"/>
    </location>
</feature>
<evidence type="ECO:0000256" key="10">
    <source>
        <dbReference type="ARBA" id="ARBA00023224"/>
    </source>
</evidence>
<dbReference type="Gene3D" id="1.20.1070.10">
    <property type="entry name" value="Rhodopsin 7-helix transmembrane proteins"/>
    <property type="match status" value="1"/>
</dbReference>
<comment type="similarity">
    <text evidence="2 12">Belongs to the G-protein coupled receptor T2R family.</text>
</comment>
<dbReference type="GO" id="GO:0033038">
    <property type="term" value="F:bitter taste receptor activity"/>
    <property type="evidence" value="ECO:0007669"/>
    <property type="project" value="InterPro"/>
</dbReference>
<keyword evidence="6 13" id="KW-1133">Transmembrane helix</keyword>
<dbReference type="InParanoid" id="A0A6P8SR18"/>
<evidence type="ECO:0000256" key="9">
    <source>
        <dbReference type="ARBA" id="ARBA00023170"/>
    </source>
</evidence>
<dbReference type="GO" id="GO:0016020">
    <property type="term" value="C:membrane"/>
    <property type="evidence" value="ECO:0007669"/>
    <property type="project" value="UniProtKB-SubCell"/>
</dbReference>
<evidence type="ECO:0000256" key="13">
    <source>
        <dbReference type="SAM" id="Phobius"/>
    </source>
</evidence>
<evidence type="ECO:0000256" key="7">
    <source>
        <dbReference type="ARBA" id="ARBA00023040"/>
    </source>
</evidence>
<dbReference type="InterPro" id="IPR007960">
    <property type="entry name" value="TAS2R"/>
</dbReference>
<evidence type="ECO:0000256" key="4">
    <source>
        <dbReference type="ARBA" id="ARBA00022606"/>
    </source>
</evidence>
<feature type="transmembrane region" description="Helical" evidence="13">
    <location>
        <begin position="254"/>
        <end position="279"/>
    </location>
</feature>
<dbReference type="GeneID" id="117368110"/>
<evidence type="ECO:0000313" key="15">
    <source>
        <dbReference type="RefSeq" id="XP_033817331.1"/>
    </source>
</evidence>
<dbReference type="PANTHER" id="PTHR11394:SF47">
    <property type="entry name" value="TASTE RECEPTOR TYPE 2 MEMBER 40"/>
    <property type="match status" value="1"/>
</dbReference>
<dbReference type="PANTHER" id="PTHR11394">
    <property type="entry name" value="TASTE RECEPTOR TYPE 2"/>
    <property type="match status" value="1"/>
</dbReference>
<dbReference type="OrthoDB" id="8876749at2759"/>
<keyword evidence="8 13" id="KW-0472">Membrane</keyword>
<dbReference type="GO" id="GO:0004930">
    <property type="term" value="F:G protein-coupled receptor activity"/>
    <property type="evidence" value="ECO:0007669"/>
    <property type="project" value="UniProtKB-KW"/>
</dbReference>
<organism evidence="14 15">
    <name type="scientific">Geotrypetes seraphini</name>
    <name type="common">Gaboon caecilian</name>
    <name type="synonym">Caecilia seraphini</name>
    <dbReference type="NCBI Taxonomy" id="260995"/>
    <lineage>
        <taxon>Eukaryota</taxon>
        <taxon>Metazoa</taxon>
        <taxon>Chordata</taxon>
        <taxon>Craniata</taxon>
        <taxon>Vertebrata</taxon>
        <taxon>Euteleostomi</taxon>
        <taxon>Amphibia</taxon>
        <taxon>Gymnophiona</taxon>
        <taxon>Geotrypetes</taxon>
    </lineage>
</organism>
<dbReference type="RefSeq" id="XP_033817331.1">
    <property type="nucleotide sequence ID" value="XM_033961440.1"/>
</dbReference>
<dbReference type="FunCoup" id="A0A6P8SR18">
    <property type="interactions" value="587"/>
</dbReference>
<evidence type="ECO:0000256" key="6">
    <source>
        <dbReference type="ARBA" id="ARBA00022989"/>
    </source>
</evidence>
<evidence type="ECO:0000256" key="11">
    <source>
        <dbReference type="ARBA" id="ARBA00044110"/>
    </source>
</evidence>
<keyword evidence="9" id="KW-0675">Receptor</keyword>
<dbReference type="SUPFAM" id="SSF81321">
    <property type="entry name" value="Family A G protein-coupled receptor-like"/>
    <property type="match status" value="1"/>
</dbReference>
<protein>
    <recommendedName>
        <fullName evidence="11">Taste receptor type 2 member 40</fullName>
    </recommendedName>
</protein>
<dbReference type="Proteomes" id="UP000515159">
    <property type="component" value="Chromosome 1"/>
</dbReference>
<gene>
    <name evidence="15" type="primary">LOC117368110</name>
</gene>
<evidence type="ECO:0000256" key="8">
    <source>
        <dbReference type="ARBA" id="ARBA00023136"/>
    </source>
</evidence>
<dbReference type="AlphaFoldDB" id="A0A6P8SR18"/>
<evidence type="ECO:0000256" key="1">
    <source>
        <dbReference type="ARBA" id="ARBA00004141"/>
    </source>
</evidence>
<evidence type="ECO:0000256" key="12">
    <source>
        <dbReference type="RuleBase" id="RU004423"/>
    </source>
</evidence>
<keyword evidence="4" id="KW-0716">Sensory transduction</keyword>
<sequence>MLLPSEIVPLIFVAALTLLGLAANSFIVVVNGIDWVKTRRLSANDIILTSLGIVRFLYQWSVMLNRIMVMVYTNGSTLAEFTNVIFCMWTCLDLVNAWFSAWLSVFYCVKIANHRHPIFIFLKLKILQTVPCLLLGSMLASLVTSIPLAWTFKNLQSNSTIYPCSNNRSELIDCSLAWKMYRRNHSNSDDDASPKRASEVNSKLDIYYTYLLPVLCLGYSLPFFIFCAALLLLIRSLCGHTWRMKDNCIPSLEVYFTAIKVMVSFLLLYVSNFICVIFRVSDLVCTESLSFVVILLVHAAYPSLHSVILIRSNSKLRKVLERIFHHAEILRHQQSEGRICPSIESLAGQEDFEATSFDITHIFYCVKIPNQRRPVFIFVKLKIPRTIPWLLLGSMLASLVTSLT</sequence>
<keyword evidence="10" id="KW-0807">Transducer</keyword>
<name>A0A6P8SR18_GEOSA</name>
<comment type="subcellular location">
    <subcellularLocation>
        <location evidence="1">Membrane</location>
        <topology evidence="1">Multi-pass membrane protein</topology>
    </subcellularLocation>
</comment>
<keyword evidence="5 13" id="KW-0812">Transmembrane</keyword>
<evidence type="ECO:0000256" key="5">
    <source>
        <dbReference type="ARBA" id="ARBA00022692"/>
    </source>
</evidence>
<feature type="transmembrane region" description="Helical" evidence="13">
    <location>
        <begin position="210"/>
        <end position="234"/>
    </location>
</feature>
<feature type="transmembrane region" description="Helical" evidence="13">
    <location>
        <begin position="291"/>
        <end position="310"/>
    </location>
</feature>
<dbReference type="Pfam" id="PF05296">
    <property type="entry name" value="TAS2R"/>
    <property type="match status" value="2"/>
</dbReference>
<proteinExistence type="inferred from homology"/>
<dbReference type="KEGG" id="gsh:117368110"/>
<reference evidence="15" key="1">
    <citation type="submission" date="2025-08" db="UniProtKB">
        <authorList>
            <consortium name="RefSeq"/>
        </authorList>
    </citation>
    <scope>IDENTIFICATION</scope>
</reference>